<feature type="region of interest" description="Disordered" evidence="3">
    <location>
        <begin position="1474"/>
        <end position="1499"/>
    </location>
</feature>
<feature type="compositionally biased region" description="Basic residues" evidence="3">
    <location>
        <begin position="121"/>
        <end position="130"/>
    </location>
</feature>
<dbReference type="Gene3D" id="1.20.870.10">
    <property type="entry name" value="Son of sevenless (SoS) protein Chain: S domain 1"/>
    <property type="match status" value="1"/>
</dbReference>
<feature type="domain" description="N-terminal Ras-GEF" evidence="5">
    <location>
        <begin position="512"/>
        <end position="639"/>
    </location>
</feature>
<keyword evidence="1 2" id="KW-0344">Guanine-nucleotide releasing factor</keyword>
<evidence type="ECO:0000313" key="7">
    <source>
        <dbReference type="Proteomes" id="UP000006753"/>
    </source>
</evidence>
<gene>
    <name evidence="6" type="ORF">MBM_07744</name>
</gene>
<feature type="domain" description="Ras-GEF" evidence="4">
    <location>
        <begin position="1657"/>
        <end position="1901"/>
    </location>
</feature>
<feature type="compositionally biased region" description="Low complexity" evidence="3">
    <location>
        <begin position="1538"/>
        <end position="1548"/>
    </location>
</feature>
<organism evidence="6 7">
    <name type="scientific">Marssonina brunnea f. sp. multigermtubi (strain MB_m1)</name>
    <name type="common">Marssonina leaf spot fungus</name>
    <dbReference type="NCBI Taxonomy" id="1072389"/>
    <lineage>
        <taxon>Eukaryota</taxon>
        <taxon>Fungi</taxon>
        <taxon>Dikarya</taxon>
        <taxon>Ascomycota</taxon>
        <taxon>Pezizomycotina</taxon>
        <taxon>Leotiomycetes</taxon>
        <taxon>Helotiales</taxon>
        <taxon>Drepanopezizaceae</taxon>
        <taxon>Drepanopeziza</taxon>
    </lineage>
</organism>
<feature type="region of interest" description="Disordered" evidence="3">
    <location>
        <begin position="1516"/>
        <end position="1614"/>
    </location>
</feature>
<dbReference type="SMART" id="SM00229">
    <property type="entry name" value="RasGEFN"/>
    <property type="match status" value="1"/>
</dbReference>
<feature type="compositionally biased region" description="Basic and acidic residues" evidence="3">
    <location>
        <begin position="1520"/>
        <end position="1537"/>
    </location>
</feature>
<feature type="compositionally biased region" description="Polar residues" evidence="3">
    <location>
        <begin position="456"/>
        <end position="466"/>
    </location>
</feature>
<dbReference type="InterPro" id="IPR036964">
    <property type="entry name" value="RASGEF_cat_dom_sf"/>
</dbReference>
<dbReference type="InterPro" id="IPR008937">
    <property type="entry name" value="Ras-like_GEF"/>
</dbReference>
<feature type="region of interest" description="Disordered" evidence="3">
    <location>
        <begin position="160"/>
        <end position="266"/>
    </location>
</feature>
<proteinExistence type="predicted"/>
<dbReference type="InterPro" id="IPR001895">
    <property type="entry name" value="RASGEF_cat_dom"/>
</dbReference>
<feature type="region of interest" description="Disordered" evidence="3">
    <location>
        <begin position="1083"/>
        <end position="1165"/>
    </location>
</feature>
<keyword evidence="7" id="KW-1185">Reference proteome</keyword>
<dbReference type="InParanoid" id="K1WP03"/>
<dbReference type="Proteomes" id="UP000006753">
    <property type="component" value="Unassembled WGS sequence"/>
</dbReference>
<evidence type="ECO:0000256" key="3">
    <source>
        <dbReference type="SAM" id="MobiDB-lite"/>
    </source>
</evidence>
<sequence>MPSSPTPYPDPDPDPDPYPSPSPKPESVLANSSHHRLSWSVLGASRPVCLVHSIHSFLTLIPSDLVLPPPSSLLPHPSSLLPPLPTHPLPPSPPSPSPPPPSPLPQHSTGCMRRTIERPRPRPRPGHQRPRPTTTTTTSVGPLKMEPEAASVPAAQWARMHAPEGLRQRQRDRLAPRGRLGPPARIETTVREVDGLPKNGITLAPAPRSRLTGKRSLALAKKKQSEEGLRKENSLSRRAKREAEDARFEITPDGSSAGREGRQFTVAKVGNNGKIYLRPTIRPSNQRYPQPSFVFPITPPSTAGLDALVARSEAGDDSQYGSLWTSSRTPSMPAGPGSEQAKASRAPRRQRAQSASTVGDQHLPVLGSGAGAFKIVIERPATKPKAPEPPFGGIPTLEVSIPSHKLGTPRFSTRGTALIRGSSYTTTDAERSSGVSSQVLSLHRPSQTLSRRHSDASPQQLFSPTAPSIPLHRGPVCPPKLLRQGTAIVPEMFDTLTFKPACDHPSIVRYAVGGGIRAATPARLVAEITSPTFVDYDLLSDFFLSYRSFLDTTDLLHMLIARLRWALARDDEMGTVVRVRTFVAIRHWVLNYFLDDYVVDYDLRKSFCDLLNGFVDELLQDPSRTKVPLKMLAELKKCWRRVCALYWDGPEFEGEFDSHVPILPGGVAGSRNPALDPTFWQTRPEGPPRLDGIIQPDFAEQPNTAGGRRDFFADVSRAGHPHSVSDPPRDLHDPAQDSYDSQPRRPPSSLLSEDFVSCSFPSRQRSGSARAVGAHPVPASSIYEPLPPVATTPKSLAGKRVRPVHAHKRSASFSDSYRDRRTTPQHERRLQQPVQKVIFKSTELLLALPYAGSIVRGNLFPPGQAFVDVIAPTTPAEVDRATTLFPDIPSEQKGPSAMSGPGMKRLLGSVRRALSSRTGGLGGIPSASPTQGSFPNIPPLGVRGATVNRLPGTAVVPQARSRDAALPMRIDLLGAEIAEDFKKAVREDAEAEAEAQAEAEAETEAKPEAEAAAEQRETDDRRSEGGGQYAGLQYSSMAPDTTDEQPEDRRELVSEMNARSNSYPNLENTTELSVMTGALARRLSADSPPDLYIHPSGGPTPPSTPPDVTLGTPRRTPHVPADHARPCSTSLEGTPSLVVDPRPSGEDERSPCHRPPGRLGVKNPKGLAYRTKRSGSLRRHASFHSGFERHRSECSFDAASFSEYEDPERVSHVSSALSPLRVLRRRPGGDLRAVSHVGDLDTQENRRPMSTGSLTAYSESIRSSYLLGPGSSHYVDVVNSDYDHTDTHEQDHSPGALTELGPKSHVSLLSTLSSQPVMRPSFAKEAAMLAQIPDDDDDDGGVESALLKLEGKFEKRCSDVSRSLKPTPVGIDSFDRFPLDVSTLALEHEDAGEKRRHRQRHIVEPAPSESLPRPAPYRPQYRQFLEEVRPSVYQPEGCQPAPPLLSPRSVESYNSIPLLERELTGDSYVRENRRRSARSVLHGESTEGPDYDEHNPESSHVKSIGFMEETDSMRGISAGESRDDGDRSLLDSEKGDLSSEISLESISEMGHTEQDSSTAQSFLPTKGTALSHPHRQPPSPPMTMLQALNLGPPSPLPQESYSTLPPTPEITPTGAFSVKESGVERGASPATESLRSHRISEPSRKTSVHLPFVLAFDSQVLAQQFTLIEKDALNEIDWKDLIEMCWKDVSTESRSWVEFLRQQEPRGVEVVIARFNLMVKWAVSEIVLTQDLVERVRCIIKFIHIAAHCRSYRNFATMAQLTVALTSKEISRLVKTWAHVPAADKETLRHLELLVTPTQNFHSLRAEMEGAGAGQGCIPFVCIYTHDLLVNSERPSQIASTPTTEPLVNFEKCRTDATIVKNLLRLLEASSLYQFQPIEGITERCLWMAALTDEEITRYGKAIHE</sequence>
<dbReference type="InterPro" id="IPR023578">
    <property type="entry name" value="Ras_GEF_dom_sf"/>
</dbReference>
<evidence type="ECO:0000313" key="6">
    <source>
        <dbReference type="EMBL" id="EKD14067.1"/>
    </source>
</evidence>
<feature type="region of interest" description="Disordered" evidence="3">
    <location>
        <begin position="1621"/>
        <end position="1640"/>
    </location>
</feature>
<dbReference type="Pfam" id="PF00618">
    <property type="entry name" value="RasGEF_N"/>
    <property type="match status" value="1"/>
</dbReference>
<reference evidence="6 7" key="1">
    <citation type="journal article" date="2012" name="BMC Genomics">
        <title>Sequencing the genome of Marssonina brunnea reveals fungus-poplar co-evolution.</title>
        <authorList>
            <person name="Zhu S."/>
            <person name="Cao Y.-Z."/>
            <person name="Jiang C."/>
            <person name="Tan B.-Y."/>
            <person name="Wang Z."/>
            <person name="Feng S."/>
            <person name="Zhang L."/>
            <person name="Su X.-H."/>
            <person name="Brejova B."/>
            <person name="Vinar T."/>
            <person name="Xu M."/>
            <person name="Wang M.-X."/>
            <person name="Zhang S.-G."/>
            <person name="Huang M.-R."/>
            <person name="Wu R."/>
            <person name="Zhou Y."/>
        </authorList>
    </citation>
    <scope>NUCLEOTIDE SEQUENCE [LARGE SCALE GENOMIC DNA]</scope>
    <source>
        <strain evidence="6 7">MB_m1</strain>
    </source>
</reference>
<dbReference type="KEGG" id="mbe:MBM_07744"/>
<feature type="region of interest" description="Disordered" evidence="3">
    <location>
        <begin position="383"/>
        <end position="408"/>
    </location>
</feature>
<feature type="region of interest" description="Disordered" evidence="3">
    <location>
        <begin position="1"/>
        <end position="31"/>
    </location>
</feature>
<feature type="compositionally biased region" description="Pro residues" evidence="3">
    <location>
        <begin position="80"/>
        <end position="104"/>
    </location>
</feature>
<feature type="compositionally biased region" description="Basic and acidic residues" evidence="3">
    <location>
        <begin position="816"/>
        <end position="830"/>
    </location>
</feature>
<dbReference type="EMBL" id="JH921447">
    <property type="protein sequence ID" value="EKD14067.1"/>
    <property type="molecule type" value="Genomic_DNA"/>
</dbReference>
<feature type="region of interest" description="Disordered" evidence="3">
    <location>
        <begin position="78"/>
        <end position="148"/>
    </location>
</feature>
<dbReference type="PANTHER" id="PTHR23113">
    <property type="entry name" value="GUANINE NUCLEOTIDE EXCHANGE FACTOR"/>
    <property type="match status" value="1"/>
</dbReference>
<dbReference type="GO" id="GO:0005085">
    <property type="term" value="F:guanyl-nucleotide exchange factor activity"/>
    <property type="evidence" value="ECO:0007669"/>
    <property type="project" value="UniProtKB-KW"/>
</dbReference>
<dbReference type="Pfam" id="PF00617">
    <property type="entry name" value="RasGEF"/>
    <property type="match status" value="1"/>
</dbReference>
<feature type="compositionally biased region" description="Basic and acidic residues" evidence="3">
    <location>
        <begin position="1003"/>
        <end position="1024"/>
    </location>
</feature>
<dbReference type="OMA" id="ICNYATM"/>
<feature type="compositionally biased region" description="Basic and acidic residues" evidence="3">
    <location>
        <begin position="223"/>
        <end position="250"/>
    </location>
</feature>
<dbReference type="OrthoDB" id="10254377at2759"/>
<evidence type="ECO:0000259" key="4">
    <source>
        <dbReference type="PROSITE" id="PS50009"/>
    </source>
</evidence>
<dbReference type="PROSITE" id="PS50212">
    <property type="entry name" value="RASGEF_NTER"/>
    <property type="match status" value="1"/>
</dbReference>
<evidence type="ECO:0000256" key="2">
    <source>
        <dbReference type="PROSITE-ProRule" id="PRU00168"/>
    </source>
</evidence>
<feature type="region of interest" description="Disordered" evidence="3">
    <location>
        <begin position="985"/>
        <end position="1070"/>
    </location>
</feature>
<dbReference type="PANTHER" id="PTHR23113:SF363">
    <property type="entry name" value="PROTEIN SON OF SEVENLESS"/>
    <property type="match status" value="1"/>
</dbReference>
<feature type="compositionally biased region" description="Pro residues" evidence="3">
    <location>
        <begin position="1"/>
        <end position="24"/>
    </location>
</feature>
<dbReference type="GO" id="GO:0005886">
    <property type="term" value="C:plasma membrane"/>
    <property type="evidence" value="ECO:0007669"/>
    <property type="project" value="TreeGrafter"/>
</dbReference>
<feature type="compositionally biased region" description="Polar residues" evidence="3">
    <location>
        <begin position="1057"/>
        <end position="1070"/>
    </location>
</feature>
<accession>K1WP03</accession>
<feature type="region of interest" description="Disordered" evidence="3">
    <location>
        <begin position="422"/>
        <end position="473"/>
    </location>
</feature>
<dbReference type="GO" id="GO:0007265">
    <property type="term" value="P:Ras protein signal transduction"/>
    <property type="evidence" value="ECO:0007669"/>
    <property type="project" value="TreeGrafter"/>
</dbReference>
<feature type="region of interest" description="Disordered" evidence="3">
    <location>
        <begin position="778"/>
        <end position="830"/>
    </location>
</feature>
<protein>
    <submittedName>
        <fullName evidence="6">RasGEF domain-containing protein</fullName>
    </submittedName>
</protein>
<feature type="compositionally biased region" description="Basic residues" evidence="3">
    <location>
        <begin position="797"/>
        <end position="810"/>
    </location>
</feature>
<dbReference type="SUPFAM" id="SSF48366">
    <property type="entry name" value="Ras GEF"/>
    <property type="match status" value="1"/>
</dbReference>
<dbReference type="Gene3D" id="1.10.840.10">
    <property type="entry name" value="Ras guanine-nucleotide exchange factors catalytic domain"/>
    <property type="match status" value="1"/>
</dbReference>
<feature type="region of interest" description="Disordered" evidence="3">
    <location>
        <begin position="673"/>
        <end position="753"/>
    </location>
</feature>
<dbReference type="HOGENOM" id="CLU_001471_0_0_1"/>
<name>K1WP03_MARBU</name>
<evidence type="ECO:0000259" key="5">
    <source>
        <dbReference type="PROSITE" id="PS50212"/>
    </source>
</evidence>
<dbReference type="InterPro" id="IPR000651">
    <property type="entry name" value="Ras-like_Gua-exchang_fac_N"/>
</dbReference>
<dbReference type="STRING" id="1072389.K1WP03"/>
<feature type="compositionally biased region" description="Polar residues" evidence="3">
    <location>
        <begin position="319"/>
        <end position="330"/>
    </location>
</feature>
<feature type="compositionally biased region" description="Polar residues" evidence="3">
    <location>
        <begin position="422"/>
        <end position="449"/>
    </location>
</feature>
<feature type="region of interest" description="Disordered" evidence="3">
    <location>
        <begin position="1389"/>
        <end position="1416"/>
    </location>
</feature>
<feature type="compositionally biased region" description="Basic and acidic residues" evidence="3">
    <location>
        <begin position="161"/>
        <end position="175"/>
    </location>
</feature>
<dbReference type="PROSITE" id="PS50009">
    <property type="entry name" value="RASGEF_CAT"/>
    <property type="match status" value="1"/>
</dbReference>
<dbReference type="eggNOG" id="KOG3417">
    <property type="taxonomic scope" value="Eukaryota"/>
</dbReference>
<dbReference type="SMART" id="SM00147">
    <property type="entry name" value="RasGEF"/>
    <property type="match status" value="1"/>
</dbReference>
<feature type="compositionally biased region" description="Acidic residues" evidence="3">
    <location>
        <begin position="989"/>
        <end position="1002"/>
    </location>
</feature>
<dbReference type="CDD" id="cd06224">
    <property type="entry name" value="REM"/>
    <property type="match status" value="1"/>
</dbReference>
<feature type="region of interest" description="Disordered" evidence="3">
    <location>
        <begin position="317"/>
        <end position="364"/>
    </location>
</feature>
<evidence type="ECO:0000256" key="1">
    <source>
        <dbReference type="ARBA" id="ARBA00022658"/>
    </source>
</evidence>